<dbReference type="InterPro" id="IPR011050">
    <property type="entry name" value="Pectin_lyase_fold/virulence"/>
</dbReference>
<accession>A0AAV0J418</accession>
<comment type="caution">
    <text evidence="14">The sequence shown here is derived from an EMBL/GenBank/DDBJ whole genome shotgun (WGS) entry which is preliminary data.</text>
</comment>
<dbReference type="FunFam" id="2.160.20.10:FF:000028">
    <property type="entry name" value="Polygalacturonase QRT2"/>
    <property type="match status" value="1"/>
</dbReference>
<evidence type="ECO:0000256" key="11">
    <source>
        <dbReference type="PROSITE-ProRule" id="PRU10052"/>
    </source>
</evidence>
<organism evidence="14 15">
    <name type="scientific">Linum tenue</name>
    <dbReference type="NCBI Taxonomy" id="586396"/>
    <lineage>
        <taxon>Eukaryota</taxon>
        <taxon>Viridiplantae</taxon>
        <taxon>Streptophyta</taxon>
        <taxon>Embryophyta</taxon>
        <taxon>Tracheophyta</taxon>
        <taxon>Spermatophyta</taxon>
        <taxon>Magnoliopsida</taxon>
        <taxon>eudicotyledons</taxon>
        <taxon>Gunneridae</taxon>
        <taxon>Pentapetalae</taxon>
        <taxon>rosids</taxon>
        <taxon>fabids</taxon>
        <taxon>Malpighiales</taxon>
        <taxon>Linaceae</taxon>
        <taxon>Linum</taxon>
    </lineage>
</organism>
<dbReference type="GO" id="GO:0004650">
    <property type="term" value="F:polygalacturonase activity"/>
    <property type="evidence" value="ECO:0007669"/>
    <property type="project" value="UniProtKB-EC"/>
</dbReference>
<dbReference type="InterPro" id="IPR006626">
    <property type="entry name" value="PbH1"/>
</dbReference>
<evidence type="ECO:0000313" key="14">
    <source>
        <dbReference type="EMBL" id="CAI0404646.1"/>
    </source>
</evidence>
<keyword evidence="15" id="KW-1185">Reference proteome</keyword>
<evidence type="ECO:0000256" key="9">
    <source>
        <dbReference type="ARBA" id="ARBA00023316"/>
    </source>
</evidence>
<comment type="subcellular location">
    <subcellularLocation>
        <location evidence="1">Secreted</location>
        <location evidence="1">Cell wall</location>
    </subcellularLocation>
</comment>
<proteinExistence type="inferred from homology"/>
<evidence type="ECO:0000313" key="15">
    <source>
        <dbReference type="Proteomes" id="UP001154282"/>
    </source>
</evidence>
<protein>
    <recommendedName>
        <fullName evidence="3">endo-polygalacturonase</fullName>
        <ecNumber evidence="3">3.2.1.15</ecNumber>
    </recommendedName>
</protein>
<comment type="catalytic activity">
    <reaction evidence="10">
        <text>(1,4-alpha-D-galacturonosyl)n+m + H2O = (1,4-alpha-D-galacturonosyl)n + (1,4-alpha-D-galacturonosyl)m.</text>
        <dbReference type="EC" id="3.2.1.15"/>
    </reaction>
</comment>
<evidence type="ECO:0000256" key="10">
    <source>
        <dbReference type="ARBA" id="ARBA00034074"/>
    </source>
</evidence>
<sequence>MLPNPLGFWVPAAFCLILASSSFPLVSCFGLYPQNSQLYASSRRPVRVKIVNVDRFGAKGDGRWDDTQAFEKAWKAACSSTGPTTVFAVPKKKIYLLKPITFAGPCRANNIMFQIFGTIKASRDMKDYENDRRHWIKFESLQNFRVKGGGTIDGNGQIWWQNSCKVNTRLTYLICGQAVTFYECNNIIVSNLKFRNSQKMHVSFDKCADVKVVRLFVAAPENSPNTDGIHVTATQNIQISRCVIKTGDDCISIVSGSRNVKATDITCGPGHGISIGSLGAGNSGAQVSDVVVNRAILTGTSNGVRIKTWQGGSGYARNIQFQNIAMNNVTNPIIIDQNYCDRDEPCHEQASAVRVSNVMYKNIKGTSASKVAINLECSKSVRCHEIVMQDVSLASQRPEYVEASCVSVDLTRRGIVTPLCSPN</sequence>
<keyword evidence="4" id="KW-0134">Cell wall</keyword>
<evidence type="ECO:0000256" key="1">
    <source>
        <dbReference type="ARBA" id="ARBA00004191"/>
    </source>
</evidence>
<dbReference type="Proteomes" id="UP001154282">
    <property type="component" value="Unassembled WGS sequence"/>
</dbReference>
<dbReference type="PROSITE" id="PS00502">
    <property type="entry name" value="POLYGALACTURONASE"/>
    <property type="match status" value="1"/>
</dbReference>
<keyword evidence="9" id="KW-0961">Cell wall biogenesis/degradation</keyword>
<dbReference type="InterPro" id="IPR012334">
    <property type="entry name" value="Pectin_lyas_fold"/>
</dbReference>
<evidence type="ECO:0000256" key="8">
    <source>
        <dbReference type="ARBA" id="ARBA00023295"/>
    </source>
</evidence>
<dbReference type="Pfam" id="PF00295">
    <property type="entry name" value="Glyco_hydro_28"/>
    <property type="match status" value="1"/>
</dbReference>
<dbReference type="SUPFAM" id="SSF51126">
    <property type="entry name" value="Pectin lyase-like"/>
    <property type="match status" value="1"/>
</dbReference>
<dbReference type="Gene3D" id="2.160.20.10">
    <property type="entry name" value="Single-stranded right-handed beta-helix, Pectin lyase-like"/>
    <property type="match status" value="1"/>
</dbReference>
<feature type="active site" evidence="11">
    <location>
        <position position="271"/>
    </location>
</feature>
<dbReference type="EMBL" id="CAMGYJ010000004">
    <property type="protein sequence ID" value="CAI0404646.1"/>
    <property type="molecule type" value="Genomic_DNA"/>
</dbReference>
<dbReference type="InterPro" id="IPR000743">
    <property type="entry name" value="Glyco_hydro_28"/>
</dbReference>
<keyword evidence="6 13" id="KW-0732">Signal</keyword>
<dbReference type="GO" id="GO:0009901">
    <property type="term" value="P:anther dehiscence"/>
    <property type="evidence" value="ECO:0007669"/>
    <property type="project" value="UniProtKB-ARBA"/>
</dbReference>
<name>A0AAV0J418_9ROSI</name>
<dbReference type="SMART" id="SM00710">
    <property type="entry name" value="PbH1"/>
    <property type="match status" value="4"/>
</dbReference>
<dbReference type="AlphaFoldDB" id="A0AAV0J418"/>
<dbReference type="GO" id="GO:0010047">
    <property type="term" value="P:fruit dehiscence"/>
    <property type="evidence" value="ECO:0007669"/>
    <property type="project" value="UniProtKB-ARBA"/>
</dbReference>
<feature type="signal peptide" evidence="13">
    <location>
        <begin position="1"/>
        <end position="28"/>
    </location>
</feature>
<evidence type="ECO:0000256" key="5">
    <source>
        <dbReference type="ARBA" id="ARBA00022525"/>
    </source>
</evidence>
<evidence type="ECO:0000256" key="2">
    <source>
        <dbReference type="ARBA" id="ARBA00008834"/>
    </source>
</evidence>
<dbReference type="GO" id="GO:0005975">
    <property type="term" value="P:carbohydrate metabolic process"/>
    <property type="evidence" value="ECO:0007669"/>
    <property type="project" value="InterPro"/>
</dbReference>
<comment type="similarity">
    <text evidence="2 12">Belongs to the glycosyl hydrolase 28 family.</text>
</comment>
<dbReference type="EC" id="3.2.1.15" evidence="3"/>
<feature type="chain" id="PRO_5043987210" description="endo-polygalacturonase" evidence="13">
    <location>
        <begin position="29"/>
        <end position="423"/>
    </location>
</feature>
<keyword evidence="5" id="KW-0964">Secreted</keyword>
<evidence type="ECO:0000256" key="6">
    <source>
        <dbReference type="ARBA" id="ARBA00022729"/>
    </source>
</evidence>
<evidence type="ECO:0000256" key="3">
    <source>
        <dbReference type="ARBA" id="ARBA00012736"/>
    </source>
</evidence>
<evidence type="ECO:0000256" key="7">
    <source>
        <dbReference type="ARBA" id="ARBA00022801"/>
    </source>
</evidence>
<dbReference type="PANTHER" id="PTHR31375">
    <property type="match status" value="1"/>
</dbReference>
<evidence type="ECO:0000256" key="4">
    <source>
        <dbReference type="ARBA" id="ARBA00022512"/>
    </source>
</evidence>
<evidence type="ECO:0000256" key="13">
    <source>
        <dbReference type="SAM" id="SignalP"/>
    </source>
</evidence>
<dbReference type="GO" id="GO:0009830">
    <property type="term" value="P:cell wall modification involved in abscission"/>
    <property type="evidence" value="ECO:0007669"/>
    <property type="project" value="UniProtKB-ARBA"/>
</dbReference>
<evidence type="ECO:0000256" key="12">
    <source>
        <dbReference type="RuleBase" id="RU361169"/>
    </source>
</evidence>
<keyword evidence="8 12" id="KW-0326">Glycosidase</keyword>
<reference evidence="14" key="1">
    <citation type="submission" date="2022-08" db="EMBL/GenBank/DDBJ databases">
        <authorList>
            <person name="Gutierrez-Valencia J."/>
        </authorList>
    </citation>
    <scope>NUCLEOTIDE SEQUENCE</scope>
</reference>
<keyword evidence="7 12" id="KW-0378">Hydrolase</keyword>
<gene>
    <name evidence="14" type="ORF">LITE_LOCUS12558</name>
</gene>